<dbReference type="PRINTS" id="PR00473">
    <property type="entry name" value="GALCTOKINASE"/>
</dbReference>
<dbReference type="EMBL" id="DRLD01000017">
    <property type="protein sequence ID" value="HED09148.1"/>
    <property type="molecule type" value="Genomic_DNA"/>
</dbReference>
<dbReference type="PRINTS" id="PR00959">
    <property type="entry name" value="MEVGALKINASE"/>
</dbReference>
<dbReference type="InterPro" id="IPR006203">
    <property type="entry name" value="GHMP_knse_ATP-bd_CS"/>
</dbReference>
<evidence type="ECO:0000313" key="8">
    <source>
        <dbReference type="EMBL" id="HED09148.1"/>
    </source>
</evidence>
<evidence type="ECO:0000256" key="1">
    <source>
        <dbReference type="ARBA" id="ARBA00006566"/>
    </source>
</evidence>
<dbReference type="PROSITE" id="PS00627">
    <property type="entry name" value="GHMP_KINASES_ATP"/>
    <property type="match status" value="1"/>
</dbReference>
<dbReference type="Gene3D" id="3.30.230.10">
    <property type="match status" value="1"/>
</dbReference>
<dbReference type="Proteomes" id="UP000886005">
    <property type="component" value="Unassembled WGS sequence"/>
</dbReference>
<proteinExistence type="inferred from homology"/>
<gene>
    <name evidence="8" type="ORF">ENJ10_00530</name>
</gene>
<dbReference type="GO" id="GO:0004335">
    <property type="term" value="F:galactokinase activity"/>
    <property type="evidence" value="ECO:0007669"/>
    <property type="project" value="InterPro"/>
</dbReference>
<dbReference type="PANTHER" id="PTHR10457:SF7">
    <property type="entry name" value="GALACTOKINASE-RELATED"/>
    <property type="match status" value="1"/>
</dbReference>
<dbReference type="Gene3D" id="3.30.70.890">
    <property type="entry name" value="GHMP kinase, C-terminal domain"/>
    <property type="match status" value="1"/>
</dbReference>
<organism evidence="8">
    <name type="scientific">Caldithrix abyssi</name>
    <dbReference type="NCBI Taxonomy" id="187145"/>
    <lineage>
        <taxon>Bacteria</taxon>
        <taxon>Pseudomonadati</taxon>
        <taxon>Calditrichota</taxon>
        <taxon>Calditrichia</taxon>
        <taxon>Calditrichales</taxon>
        <taxon>Calditrichaceae</taxon>
        <taxon>Caldithrix</taxon>
    </lineage>
</organism>
<evidence type="ECO:0000259" key="6">
    <source>
        <dbReference type="Pfam" id="PF00288"/>
    </source>
</evidence>
<evidence type="ECO:0000256" key="2">
    <source>
        <dbReference type="ARBA" id="ARBA00022679"/>
    </source>
</evidence>
<feature type="domain" description="GHMP kinase N-terminal" evidence="6">
    <location>
        <begin position="122"/>
        <end position="210"/>
    </location>
</feature>
<protein>
    <submittedName>
        <fullName evidence="8">Galactokinase</fullName>
    </submittedName>
</protein>
<dbReference type="AlphaFoldDB" id="A0A7V1PT20"/>
<dbReference type="PANTHER" id="PTHR10457">
    <property type="entry name" value="MEVALONATE KINASE/GALACTOKINASE"/>
    <property type="match status" value="1"/>
</dbReference>
<dbReference type="InterPro" id="IPR014721">
    <property type="entry name" value="Ribsml_uS5_D2-typ_fold_subgr"/>
</dbReference>
<dbReference type="SUPFAM" id="SSF55060">
    <property type="entry name" value="GHMP Kinase, C-terminal domain"/>
    <property type="match status" value="1"/>
</dbReference>
<dbReference type="InterPro" id="IPR036554">
    <property type="entry name" value="GHMP_kinase_C_sf"/>
</dbReference>
<dbReference type="InterPro" id="IPR019539">
    <property type="entry name" value="GalKase_N"/>
</dbReference>
<keyword evidence="5" id="KW-0067">ATP-binding</keyword>
<sequence>MGKMKEGISRRVLENVYGSRREEVERQQQRYRMLEEWFEKCFGAGEKSFFSVPGRTEIGGNHTDHNHGRVLAAGINLDTIAVARPNKDNKVILYSEGYDRPFEVSLDTLTPRAAEEGSTAALIRGVAARLQEWGYRPGGFNACVSSEVPAGLGLSSSAAIEVLFGAILSALYNQGRIPPDVLARAGQYAENVFFGKPCGLMDQMACATGGIIAIDFKEPQKPLVEKIDFDFESRSCALLIVDTGGGHADLTADYAAIPGEMKAVAGMLGGKVCRDVDEAALLKNLSRLRAGPGDRAVLRALHFFRENQRVSLQAEALRQNDFQRFLALVNASGNSSFKALQNIYSTENVREQSVSLALILTEGFIEEHCPGRAACRVHGGGFAGTIQLFLPREFVERYTAYMHGFCGPEKIVPAAIRPYGAIHLGGTD</sequence>
<evidence type="ECO:0000259" key="7">
    <source>
        <dbReference type="Pfam" id="PF10509"/>
    </source>
</evidence>
<dbReference type="GO" id="GO:0005524">
    <property type="term" value="F:ATP binding"/>
    <property type="evidence" value="ECO:0007669"/>
    <property type="project" value="UniProtKB-KW"/>
</dbReference>
<feature type="domain" description="Galactokinase N-terminal" evidence="7">
    <location>
        <begin position="38"/>
        <end position="85"/>
    </location>
</feature>
<accession>A0A7V1PT20</accession>
<comment type="similarity">
    <text evidence="1">Belongs to the GHMP kinase family. GalK subfamily.</text>
</comment>
<dbReference type="InterPro" id="IPR006204">
    <property type="entry name" value="GHMP_kinase_N_dom"/>
</dbReference>
<evidence type="ECO:0000256" key="3">
    <source>
        <dbReference type="ARBA" id="ARBA00022741"/>
    </source>
</evidence>
<dbReference type="InterPro" id="IPR000705">
    <property type="entry name" value="Galactokinase"/>
</dbReference>
<name>A0A7V1PT20_CALAY</name>
<keyword evidence="4" id="KW-0418">Kinase</keyword>
<keyword evidence="2" id="KW-0808">Transferase</keyword>
<keyword evidence="3" id="KW-0547">Nucleotide-binding</keyword>
<evidence type="ECO:0000256" key="4">
    <source>
        <dbReference type="ARBA" id="ARBA00022777"/>
    </source>
</evidence>
<dbReference type="Pfam" id="PF10509">
    <property type="entry name" value="GalKase_gal_bdg"/>
    <property type="match status" value="1"/>
</dbReference>
<reference evidence="8" key="1">
    <citation type="journal article" date="2020" name="mSystems">
        <title>Genome- and Community-Level Interaction Insights into Carbon Utilization and Element Cycling Functions of Hydrothermarchaeota in Hydrothermal Sediment.</title>
        <authorList>
            <person name="Zhou Z."/>
            <person name="Liu Y."/>
            <person name="Xu W."/>
            <person name="Pan J."/>
            <person name="Luo Z.H."/>
            <person name="Li M."/>
        </authorList>
    </citation>
    <scope>NUCLEOTIDE SEQUENCE [LARGE SCALE GENOMIC DNA]</scope>
    <source>
        <strain evidence="8">HyVt-456</strain>
    </source>
</reference>
<dbReference type="SUPFAM" id="SSF54211">
    <property type="entry name" value="Ribosomal protein S5 domain 2-like"/>
    <property type="match status" value="1"/>
</dbReference>
<dbReference type="GO" id="GO:0005829">
    <property type="term" value="C:cytosol"/>
    <property type="evidence" value="ECO:0007669"/>
    <property type="project" value="TreeGrafter"/>
</dbReference>
<evidence type="ECO:0000256" key="5">
    <source>
        <dbReference type="ARBA" id="ARBA00022840"/>
    </source>
</evidence>
<dbReference type="InterPro" id="IPR020568">
    <property type="entry name" value="Ribosomal_Su5_D2-typ_SF"/>
</dbReference>
<comment type="caution">
    <text evidence="8">The sequence shown here is derived from an EMBL/GenBank/DDBJ whole genome shotgun (WGS) entry which is preliminary data.</text>
</comment>
<dbReference type="Pfam" id="PF00288">
    <property type="entry name" value="GHMP_kinases_N"/>
    <property type="match status" value="1"/>
</dbReference>
<dbReference type="GO" id="GO:0006012">
    <property type="term" value="P:galactose metabolic process"/>
    <property type="evidence" value="ECO:0007669"/>
    <property type="project" value="InterPro"/>
</dbReference>